<evidence type="ECO:0000313" key="1">
    <source>
        <dbReference type="EMBL" id="SNY17454.1"/>
    </source>
</evidence>
<dbReference type="AlphaFoldDB" id="A0A285G2Z2"/>
<dbReference type="EMBL" id="OBDZ01000004">
    <property type="protein sequence ID" value="SNY17454.1"/>
    <property type="molecule type" value="Genomic_DNA"/>
</dbReference>
<proteinExistence type="predicted"/>
<accession>A0A285G2Z2</accession>
<keyword evidence="2" id="KW-1185">Reference proteome</keyword>
<gene>
    <name evidence="1" type="ORF">SAMN06265827_104144</name>
</gene>
<sequence>MNIVARVEEVKYASANAEMMIGLDLPHVGWAKRNEEELITVYKGFNLALGYSQKNYFELGLRVGQFNPYWGWGTILLIIPYVEVGRDYIFTPNEEGNFWTAGGAIGLYGARLSLSYRF</sequence>
<name>A0A285G2Z2_9FIRM</name>
<reference evidence="2" key="1">
    <citation type="submission" date="2017-09" db="EMBL/GenBank/DDBJ databases">
        <authorList>
            <person name="Varghese N."/>
            <person name="Submissions S."/>
        </authorList>
    </citation>
    <scope>NUCLEOTIDE SEQUENCE [LARGE SCALE GENOMIC DNA]</scope>
    <source>
        <strain evidence="2">MSL47</strain>
    </source>
</reference>
<dbReference type="RefSeq" id="WP_097016782.1">
    <property type="nucleotide sequence ID" value="NZ_OBDZ01000004.1"/>
</dbReference>
<dbReference type="Proteomes" id="UP000219573">
    <property type="component" value="Unassembled WGS sequence"/>
</dbReference>
<organism evidence="1 2">
    <name type="scientific">Orenia metallireducens</name>
    <dbReference type="NCBI Taxonomy" id="1413210"/>
    <lineage>
        <taxon>Bacteria</taxon>
        <taxon>Bacillati</taxon>
        <taxon>Bacillota</taxon>
        <taxon>Clostridia</taxon>
        <taxon>Halanaerobiales</taxon>
        <taxon>Halobacteroidaceae</taxon>
        <taxon>Orenia</taxon>
    </lineage>
</organism>
<dbReference type="OrthoDB" id="42134at2"/>
<protein>
    <submittedName>
        <fullName evidence="1">Uncharacterized protein</fullName>
    </submittedName>
</protein>
<evidence type="ECO:0000313" key="2">
    <source>
        <dbReference type="Proteomes" id="UP000219573"/>
    </source>
</evidence>